<dbReference type="InterPro" id="IPR041049">
    <property type="entry name" value="DUF5615"/>
</dbReference>
<reference evidence="2 3" key="1">
    <citation type="submission" date="2018-05" db="EMBL/GenBank/DDBJ databases">
        <title>Abyssibacter profundi OUC007T gen. nov., sp. nov, a marine bacterium isolated from seawater of the Mariana Trench.</title>
        <authorList>
            <person name="Zhou S."/>
        </authorList>
    </citation>
    <scope>NUCLEOTIDE SEQUENCE [LARGE SCALE GENOMIC DNA]</scope>
    <source>
        <strain evidence="2 3">OUC007</strain>
    </source>
</reference>
<evidence type="ECO:0000313" key="3">
    <source>
        <dbReference type="Proteomes" id="UP000251800"/>
    </source>
</evidence>
<dbReference type="EMBL" id="QEQK01000005">
    <property type="protein sequence ID" value="PWN56348.1"/>
    <property type="molecule type" value="Genomic_DNA"/>
</dbReference>
<dbReference type="AlphaFoldDB" id="A0A363ULP3"/>
<accession>A0A363ULP3</accession>
<name>A0A363ULP3_9GAMM</name>
<keyword evidence="3" id="KW-1185">Reference proteome</keyword>
<protein>
    <recommendedName>
        <fullName evidence="1">DUF5615 domain-containing protein</fullName>
    </recommendedName>
</protein>
<dbReference type="OrthoDB" id="334367at2"/>
<proteinExistence type="predicted"/>
<evidence type="ECO:0000259" key="1">
    <source>
        <dbReference type="Pfam" id="PF18480"/>
    </source>
</evidence>
<organism evidence="2 3">
    <name type="scientific">Abyssibacter profundi</name>
    <dbReference type="NCBI Taxonomy" id="2182787"/>
    <lineage>
        <taxon>Bacteria</taxon>
        <taxon>Pseudomonadati</taxon>
        <taxon>Pseudomonadota</taxon>
        <taxon>Gammaproteobacteria</taxon>
        <taxon>Chromatiales</taxon>
        <taxon>Oceanococcaceae</taxon>
        <taxon>Abyssibacter</taxon>
    </lineage>
</organism>
<gene>
    <name evidence="2" type="ORF">DEH80_05775</name>
</gene>
<dbReference type="Proteomes" id="UP000251800">
    <property type="component" value="Unassembled WGS sequence"/>
</dbReference>
<comment type="caution">
    <text evidence="2">The sequence shown here is derived from an EMBL/GenBank/DDBJ whole genome shotgun (WGS) entry which is preliminary data.</text>
</comment>
<dbReference type="Pfam" id="PF18480">
    <property type="entry name" value="DUF5615"/>
    <property type="match status" value="1"/>
</dbReference>
<sequence>MKVLLDQNLSRRMLPALEPLFPGSSQVALLNLDTADDRAIWQYAKDNGFAIVTLDSDFHAK</sequence>
<feature type="domain" description="DUF5615" evidence="1">
    <location>
        <begin position="1"/>
        <end position="59"/>
    </location>
</feature>
<evidence type="ECO:0000313" key="2">
    <source>
        <dbReference type="EMBL" id="PWN56348.1"/>
    </source>
</evidence>